<dbReference type="CDD" id="cd02440">
    <property type="entry name" value="AdoMet_MTases"/>
    <property type="match status" value="1"/>
</dbReference>
<organism evidence="7 8">
    <name type="scientific">Slackia isoflavoniconvertens</name>
    <dbReference type="NCBI Taxonomy" id="572010"/>
    <lineage>
        <taxon>Bacteria</taxon>
        <taxon>Bacillati</taxon>
        <taxon>Actinomycetota</taxon>
        <taxon>Coriobacteriia</taxon>
        <taxon>Eggerthellales</taxon>
        <taxon>Eggerthellaceae</taxon>
        <taxon>Slackia</taxon>
    </lineage>
</organism>
<dbReference type="AlphaFoldDB" id="A0A369LNY0"/>
<evidence type="ECO:0000313" key="7">
    <source>
        <dbReference type="EMBL" id="RDB59875.1"/>
    </source>
</evidence>
<dbReference type="EMBL" id="PPTO01000004">
    <property type="protein sequence ID" value="RDB59875.1"/>
    <property type="molecule type" value="Genomic_DNA"/>
</dbReference>
<dbReference type="PROSITE" id="PS51687">
    <property type="entry name" value="SAM_MT_RNA_M5U"/>
    <property type="match status" value="1"/>
</dbReference>
<proteinExistence type="inferred from homology"/>
<dbReference type="FunFam" id="3.40.50.150:FF:000009">
    <property type="entry name" value="23S rRNA (Uracil(1939)-C(5))-methyltransferase RlmD"/>
    <property type="match status" value="1"/>
</dbReference>
<evidence type="ECO:0000256" key="1">
    <source>
        <dbReference type="ARBA" id="ARBA00022603"/>
    </source>
</evidence>
<comment type="similarity">
    <text evidence="4">Belongs to the class I-like SAM-binding methyltransferase superfamily. RNA M5U methyltransferase family.</text>
</comment>
<evidence type="ECO:0000313" key="8">
    <source>
        <dbReference type="Proteomes" id="UP000253975"/>
    </source>
</evidence>
<feature type="binding site" evidence="4">
    <location>
        <position position="346"/>
    </location>
    <ligand>
        <name>S-adenosyl-L-methionine</name>
        <dbReference type="ChEBI" id="CHEBI:59789"/>
    </ligand>
</feature>
<protein>
    <submittedName>
        <fullName evidence="7">23S rRNA (Uracil(1939)-C(5))-methyltransferase RlmD</fullName>
    </submittedName>
</protein>
<keyword evidence="3 4" id="KW-0949">S-adenosyl-L-methionine</keyword>
<dbReference type="InterPro" id="IPR029063">
    <property type="entry name" value="SAM-dependent_MTases_sf"/>
</dbReference>
<dbReference type="PANTHER" id="PTHR11061:SF30">
    <property type="entry name" value="TRNA (URACIL(54)-C(5))-METHYLTRANSFERASE"/>
    <property type="match status" value="1"/>
</dbReference>
<feature type="binding site" evidence="4">
    <location>
        <position position="394"/>
    </location>
    <ligand>
        <name>S-adenosyl-L-methionine</name>
        <dbReference type="ChEBI" id="CHEBI:59789"/>
    </ligand>
</feature>
<evidence type="ECO:0000256" key="5">
    <source>
        <dbReference type="PROSITE-ProRule" id="PRU10015"/>
    </source>
</evidence>
<reference evidence="7 8" key="1">
    <citation type="journal article" date="2018" name="Elife">
        <title>Discovery and characterization of a prevalent human gut bacterial enzyme sufficient for the inactivation of a family of plant toxins.</title>
        <authorList>
            <person name="Koppel N."/>
            <person name="Bisanz J.E."/>
            <person name="Pandelia M.E."/>
            <person name="Turnbaugh P.J."/>
            <person name="Balskus E.P."/>
        </authorList>
    </citation>
    <scope>NUCLEOTIDE SEQUENCE [LARGE SCALE GENOMIC DNA]</scope>
    <source>
        <strain evidence="7 8">OB21 GAM31</strain>
    </source>
</reference>
<dbReference type="PANTHER" id="PTHR11061">
    <property type="entry name" value="RNA M5U METHYLTRANSFERASE"/>
    <property type="match status" value="1"/>
</dbReference>
<dbReference type="Gene3D" id="2.40.50.1070">
    <property type="match status" value="1"/>
</dbReference>
<dbReference type="GO" id="GO:0070475">
    <property type="term" value="P:rRNA base methylation"/>
    <property type="evidence" value="ECO:0007669"/>
    <property type="project" value="TreeGrafter"/>
</dbReference>
<evidence type="ECO:0000256" key="6">
    <source>
        <dbReference type="SAM" id="MobiDB-lite"/>
    </source>
</evidence>
<dbReference type="Proteomes" id="UP000253975">
    <property type="component" value="Unassembled WGS sequence"/>
</dbReference>
<dbReference type="Gene3D" id="3.40.50.150">
    <property type="entry name" value="Vaccinia Virus protein VP39"/>
    <property type="match status" value="1"/>
</dbReference>
<dbReference type="InterPro" id="IPR030390">
    <property type="entry name" value="MeTrfase_TrmA_AS"/>
</dbReference>
<dbReference type="SUPFAM" id="SSF53335">
    <property type="entry name" value="S-adenosyl-L-methionine-dependent methyltransferases"/>
    <property type="match status" value="1"/>
</dbReference>
<name>A0A369LNY0_9ACTN</name>
<feature type="binding site" evidence="4">
    <location>
        <position position="319"/>
    </location>
    <ligand>
        <name>S-adenosyl-L-methionine</name>
        <dbReference type="ChEBI" id="CHEBI:59789"/>
    </ligand>
</feature>
<feature type="binding site" evidence="4">
    <location>
        <position position="290"/>
    </location>
    <ligand>
        <name>S-adenosyl-L-methionine</name>
        <dbReference type="ChEBI" id="CHEBI:59789"/>
    </ligand>
</feature>
<sequence>MDARFGKNNLDKPGKPGGPSDASRPNKPNRSNKSGKASKSGKPTKFAKAAPVRRDGGLRAGCAREGVAPGAFFCPIDSKCGGCEWLAVPYAEQLKRKQHEVEGLFDGLLDSETAVLPILGMDDPRYYRNKVVSPYVGIWDKKARQMRVLCGMYERGTHRVIDSDECLLENREAKRIILTIRDLMRRFRIEPYDEDTDEGFLRHVQVRVGHTSGEIMVTVVTREDQFPGAKGFVRALREKHPSITTVVQNVNTRQTNVILGDKERTLFGPGFILDELCGLSFRISSKSFYQVNSTQTEVLYRRAIEMAKLEGTEVLMDAYCGTGTIGLVAARGVDGNPGAARVIGVEERPDAVADACNNARHNGIKRAEFVAADAGEYMHRMADEGAPLDVLMMDPPRAGSTPEFLKAACELAPKRIVYISCNPQTQARDAAFLAERGWRIVEMQPVDMFPHTSHAENIILLERR</sequence>
<dbReference type="GO" id="GO:0070041">
    <property type="term" value="F:rRNA (uridine-C5-)-methyltransferase activity"/>
    <property type="evidence" value="ECO:0007669"/>
    <property type="project" value="TreeGrafter"/>
</dbReference>
<dbReference type="Pfam" id="PF05958">
    <property type="entry name" value="tRNA_U5-meth_tr"/>
    <property type="match status" value="1"/>
</dbReference>
<feature type="active site" description="Nucleophile" evidence="4">
    <location>
        <position position="421"/>
    </location>
</feature>
<evidence type="ECO:0000256" key="4">
    <source>
        <dbReference type="PROSITE-ProRule" id="PRU01024"/>
    </source>
</evidence>
<feature type="region of interest" description="Disordered" evidence="6">
    <location>
        <begin position="1"/>
        <end position="50"/>
    </location>
</feature>
<feature type="compositionally biased region" description="Low complexity" evidence="6">
    <location>
        <begin position="31"/>
        <end position="41"/>
    </location>
</feature>
<feature type="active site" evidence="5">
    <location>
        <position position="421"/>
    </location>
</feature>
<accession>A0A369LNY0</accession>
<keyword evidence="1 4" id="KW-0489">Methyltransferase</keyword>
<dbReference type="InterPro" id="IPR010280">
    <property type="entry name" value="U5_MeTrfase_fam"/>
</dbReference>
<dbReference type="FunFam" id="2.40.50.1070:FF:000003">
    <property type="entry name" value="23S rRNA (Uracil-5-)-methyltransferase RumA"/>
    <property type="match status" value="1"/>
</dbReference>
<dbReference type="NCBIfam" id="TIGR00479">
    <property type="entry name" value="rumA"/>
    <property type="match status" value="1"/>
</dbReference>
<evidence type="ECO:0000256" key="3">
    <source>
        <dbReference type="ARBA" id="ARBA00022691"/>
    </source>
</evidence>
<feature type="compositionally biased region" description="Basic and acidic residues" evidence="6">
    <location>
        <begin position="1"/>
        <end position="14"/>
    </location>
</feature>
<evidence type="ECO:0000256" key="2">
    <source>
        <dbReference type="ARBA" id="ARBA00022679"/>
    </source>
</evidence>
<gene>
    <name evidence="7" type="ORF">C1881_04035</name>
</gene>
<dbReference type="PROSITE" id="PS01230">
    <property type="entry name" value="TRMA_1"/>
    <property type="match status" value="1"/>
</dbReference>
<comment type="caution">
    <text evidence="7">The sequence shown here is derived from an EMBL/GenBank/DDBJ whole genome shotgun (WGS) entry which is preliminary data.</text>
</comment>
<keyword evidence="2 4" id="KW-0808">Transferase</keyword>